<protein>
    <recommendedName>
        <fullName evidence="3">Class I SAM-dependent methyltransferase</fullName>
    </recommendedName>
</protein>
<proteinExistence type="predicted"/>
<dbReference type="EMBL" id="JACBZX010000001">
    <property type="protein sequence ID" value="NYG36926.1"/>
    <property type="molecule type" value="Genomic_DNA"/>
</dbReference>
<evidence type="ECO:0000313" key="2">
    <source>
        <dbReference type="Proteomes" id="UP000592181"/>
    </source>
</evidence>
<accession>A0A852X1E3</accession>
<dbReference type="AlphaFoldDB" id="A0A852X1E3"/>
<evidence type="ECO:0008006" key="3">
    <source>
        <dbReference type="Google" id="ProtNLM"/>
    </source>
</evidence>
<dbReference type="RefSeq" id="WP_179462363.1">
    <property type="nucleotide sequence ID" value="NZ_JACBZX010000001.1"/>
</dbReference>
<dbReference type="InterPro" id="IPR029063">
    <property type="entry name" value="SAM-dependent_MTases_sf"/>
</dbReference>
<gene>
    <name evidence="1" type="ORF">BJY28_001395</name>
</gene>
<keyword evidence="2" id="KW-1185">Reference proteome</keyword>
<reference evidence="1 2" key="1">
    <citation type="submission" date="2020-07" db="EMBL/GenBank/DDBJ databases">
        <title>Sequencing the genomes of 1000 actinobacteria strains.</title>
        <authorList>
            <person name="Klenk H.-P."/>
        </authorList>
    </citation>
    <scope>NUCLEOTIDE SEQUENCE [LARGE SCALE GENOMIC DNA]</scope>
    <source>
        <strain evidence="1 2">DSM 24723</strain>
    </source>
</reference>
<evidence type="ECO:0000313" key="1">
    <source>
        <dbReference type="EMBL" id="NYG36926.1"/>
    </source>
</evidence>
<comment type="caution">
    <text evidence="1">The sequence shown here is derived from an EMBL/GenBank/DDBJ whole genome shotgun (WGS) entry which is preliminary data.</text>
</comment>
<name>A0A852X1E3_9MICO</name>
<sequence>MPSPRPVGSITRGTTNPNRLRRVDRWLLGTHRRLLTSGPAPMLVDLGYGATGTTTAEWHARVRAVRADAQVVGLEIDPDRVEAARPMSRPGLTFARGGFEVPLQGGGTARVIRALNVLRQYDEGEVPAAWATLRDRLDPDGIVVDGTCDELGRLGSWVTLGREGPRTLTLSWRVRELAVDRPPSVVAERLPKALIHRNVPGEPVHRLLADLDEAWSRAAGWAPYGARQRFLAAVDTLAAQHAVIGGRERWRLGEVTVPWTLVAPSGGPGETGRPEAGQRE</sequence>
<dbReference type="Gene3D" id="3.40.50.150">
    <property type="entry name" value="Vaccinia Virus protein VP39"/>
    <property type="match status" value="1"/>
</dbReference>
<dbReference type="Proteomes" id="UP000592181">
    <property type="component" value="Unassembled WGS sequence"/>
</dbReference>
<dbReference type="SUPFAM" id="SSF53335">
    <property type="entry name" value="S-adenosyl-L-methionine-dependent methyltransferases"/>
    <property type="match status" value="1"/>
</dbReference>
<organism evidence="1 2">
    <name type="scientific">Janibacter alkaliphilus</name>
    <dbReference type="NCBI Taxonomy" id="1069963"/>
    <lineage>
        <taxon>Bacteria</taxon>
        <taxon>Bacillati</taxon>
        <taxon>Actinomycetota</taxon>
        <taxon>Actinomycetes</taxon>
        <taxon>Micrococcales</taxon>
        <taxon>Intrasporangiaceae</taxon>
        <taxon>Janibacter</taxon>
    </lineage>
</organism>